<accession>A0ABN1SFN5</accession>
<dbReference type="Proteomes" id="UP001500033">
    <property type="component" value="Unassembled WGS sequence"/>
</dbReference>
<gene>
    <name evidence="2" type="ORF">GCM10009576_058120</name>
</gene>
<feature type="region of interest" description="Disordered" evidence="1">
    <location>
        <begin position="100"/>
        <end position="135"/>
    </location>
</feature>
<comment type="caution">
    <text evidence="2">The sequence shown here is derived from an EMBL/GenBank/DDBJ whole genome shotgun (WGS) entry which is preliminary data.</text>
</comment>
<dbReference type="EMBL" id="BAAAIE010000040">
    <property type="protein sequence ID" value="GAA0987756.1"/>
    <property type="molecule type" value="Genomic_DNA"/>
</dbReference>
<proteinExistence type="predicted"/>
<name>A0ABN1SFN5_9ACTN</name>
<feature type="compositionally biased region" description="Pro residues" evidence="1">
    <location>
        <begin position="58"/>
        <end position="69"/>
    </location>
</feature>
<feature type="compositionally biased region" description="Low complexity" evidence="1">
    <location>
        <begin position="37"/>
        <end position="46"/>
    </location>
</feature>
<keyword evidence="3" id="KW-1185">Reference proteome</keyword>
<sequence length="135" mass="14099">MPIDVYAAMRAMLRAEATRRPATSRVGTADPSPPAVDPAAPGSGDPTVRGACAEETVPAPPTVPAPSGVPRPVRRARPSRYLSRCRAVLRAVRHAVSSCFAGRASRPGRLHARPVIREAGDTKAGDTKAGDTQGR</sequence>
<reference evidence="2 3" key="1">
    <citation type="journal article" date="2019" name="Int. J. Syst. Evol. Microbiol.">
        <title>The Global Catalogue of Microorganisms (GCM) 10K type strain sequencing project: providing services to taxonomists for standard genome sequencing and annotation.</title>
        <authorList>
            <consortium name="The Broad Institute Genomics Platform"/>
            <consortium name="The Broad Institute Genome Sequencing Center for Infectious Disease"/>
            <person name="Wu L."/>
            <person name="Ma J."/>
        </authorList>
    </citation>
    <scope>NUCLEOTIDE SEQUENCE [LARGE SCALE GENOMIC DNA]</scope>
    <source>
        <strain evidence="2 3">JCM 11445</strain>
    </source>
</reference>
<feature type="region of interest" description="Disordered" evidence="1">
    <location>
        <begin position="16"/>
        <end position="77"/>
    </location>
</feature>
<evidence type="ECO:0000313" key="2">
    <source>
        <dbReference type="EMBL" id="GAA0987756.1"/>
    </source>
</evidence>
<protein>
    <submittedName>
        <fullName evidence="2">Uncharacterized protein</fullName>
    </submittedName>
</protein>
<organism evidence="2 3">
    <name type="scientific">Streptomyces rhizosphaericus</name>
    <dbReference type="NCBI Taxonomy" id="114699"/>
    <lineage>
        <taxon>Bacteria</taxon>
        <taxon>Bacillati</taxon>
        <taxon>Actinomycetota</taxon>
        <taxon>Actinomycetes</taxon>
        <taxon>Kitasatosporales</taxon>
        <taxon>Streptomycetaceae</taxon>
        <taxon>Streptomyces</taxon>
        <taxon>Streptomyces violaceusniger group</taxon>
    </lineage>
</organism>
<evidence type="ECO:0000256" key="1">
    <source>
        <dbReference type="SAM" id="MobiDB-lite"/>
    </source>
</evidence>
<evidence type="ECO:0000313" key="3">
    <source>
        <dbReference type="Proteomes" id="UP001500033"/>
    </source>
</evidence>
<feature type="compositionally biased region" description="Basic and acidic residues" evidence="1">
    <location>
        <begin position="115"/>
        <end position="135"/>
    </location>
</feature>